<dbReference type="AlphaFoldDB" id="A0A1L7CWS4"/>
<feature type="short sequence motif" description="GXSXG" evidence="2">
    <location>
        <begin position="43"/>
        <end position="47"/>
    </location>
</feature>
<evidence type="ECO:0000313" key="5">
    <source>
        <dbReference type="Proteomes" id="UP000185469"/>
    </source>
</evidence>
<reference evidence="4 5" key="1">
    <citation type="submission" date="2014-08" db="EMBL/GenBank/DDBJ databases">
        <title>Complete genome sequence of Corynebacterium sphenisci CECT 5990(T) (=DSM 44792(T)), isolated from healthy wild penguins.</title>
        <authorList>
            <person name="Ruckert C."/>
            <person name="Albersmeier A."/>
            <person name="Winkler A."/>
            <person name="Kalinowski J."/>
        </authorList>
    </citation>
    <scope>NUCLEOTIDE SEQUENCE [LARGE SCALE GENOMIC DNA]</scope>
    <source>
        <strain evidence="4 5">DSM 44792</strain>
    </source>
</reference>
<feature type="short sequence motif" description="DGA/G" evidence="2">
    <location>
        <begin position="170"/>
        <end position="172"/>
    </location>
</feature>
<dbReference type="PROSITE" id="PS51635">
    <property type="entry name" value="PNPLA"/>
    <property type="match status" value="1"/>
</dbReference>
<dbReference type="GO" id="GO:0016787">
    <property type="term" value="F:hydrolase activity"/>
    <property type="evidence" value="ECO:0007669"/>
    <property type="project" value="UniProtKB-UniRule"/>
</dbReference>
<feature type="active site" description="Nucleophile" evidence="2">
    <location>
        <position position="45"/>
    </location>
</feature>
<dbReference type="Pfam" id="PF01734">
    <property type="entry name" value="Patatin"/>
    <property type="match status" value="1"/>
</dbReference>
<dbReference type="CDD" id="cd07208">
    <property type="entry name" value="Pat_hypo_Ecoli_yjju_like"/>
    <property type="match status" value="1"/>
</dbReference>
<dbReference type="EMBL" id="CP009248">
    <property type="protein sequence ID" value="APT90326.1"/>
    <property type="molecule type" value="Genomic_DNA"/>
</dbReference>
<evidence type="ECO:0000259" key="3">
    <source>
        <dbReference type="PROSITE" id="PS51635"/>
    </source>
</evidence>
<dbReference type="InterPro" id="IPR037483">
    <property type="entry name" value="YjjU-like"/>
</dbReference>
<dbReference type="RefSeq" id="WP_075691555.1">
    <property type="nucleotide sequence ID" value="NZ_CP009248.1"/>
</dbReference>
<comment type="caution">
    <text evidence="2">Lacks conserved residue(s) required for the propagation of feature annotation.</text>
</comment>
<evidence type="ECO:0000256" key="1">
    <source>
        <dbReference type="ARBA" id="ARBA00023098"/>
    </source>
</evidence>
<keyword evidence="1 2" id="KW-0443">Lipid metabolism</keyword>
<keyword evidence="5" id="KW-1185">Reference proteome</keyword>
<dbReference type="Proteomes" id="UP000185469">
    <property type="component" value="Chromosome"/>
</dbReference>
<protein>
    <recommendedName>
        <fullName evidence="3">PNPLA domain-containing protein</fullName>
    </recommendedName>
</protein>
<feature type="domain" description="PNPLA" evidence="3">
    <location>
        <begin position="12"/>
        <end position="185"/>
    </location>
</feature>
<accession>A0A1L7CWS4</accession>
<dbReference type="InterPro" id="IPR045943">
    <property type="entry name" value="DUF6363"/>
</dbReference>
<dbReference type="Gene3D" id="3.40.1090.10">
    <property type="entry name" value="Cytosolic phospholipase A2 catalytic domain"/>
    <property type="match status" value="2"/>
</dbReference>
<dbReference type="InterPro" id="IPR016035">
    <property type="entry name" value="Acyl_Trfase/lysoPLipase"/>
</dbReference>
<name>A0A1L7CWS4_9CORY</name>
<dbReference type="Pfam" id="PF19890">
    <property type="entry name" value="DUF6363"/>
    <property type="match status" value="1"/>
</dbReference>
<dbReference type="InterPro" id="IPR002641">
    <property type="entry name" value="PNPLA_dom"/>
</dbReference>
<keyword evidence="2" id="KW-0442">Lipid degradation</keyword>
<dbReference type="SUPFAM" id="SSF52151">
    <property type="entry name" value="FabD/lysophospholipase-like"/>
    <property type="match status" value="1"/>
</dbReference>
<dbReference type="OrthoDB" id="9802424at2"/>
<proteinExistence type="predicted"/>
<gene>
    <name evidence="4" type="ORF">CSPHI_03765</name>
</gene>
<sequence>MSNRHFLPDVALVLEGGGMRAAYTSACVDRLIAEGLDFGWVGGISAGASLSVNYLSRDRPRTRESFVDMSADGRYGGWGTWLRGRGFFDSEFIYETAPLPDGPAPYDFEAFLAHPARLRIPAVREDTGEQVVWGREDISGMGDLMRRVRATSTMPWFMVPPEIDGVRYVDGALGPSGGIPLDLAEADGFRRFLVLSTRTRDYRKEEVTRPNLLRRAFPRTPAVAEALIARPARYNAMKDRLLELEREGRAMLFFPEEMDLSNRERRVPRLRAAFAAGAAQTERELPAWREFLGLDGA</sequence>
<feature type="active site" description="Proton acceptor" evidence="2">
    <location>
        <position position="170"/>
    </location>
</feature>
<keyword evidence="2" id="KW-0378">Hydrolase</keyword>
<evidence type="ECO:0000256" key="2">
    <source>
        <dbReference type="PROSITE-ProRule" id="PRU01161"/>
    </source>
</evidence>
<dbReference type="KEGG" id="csph:CSPHI_03765"/>
<dbReference type="GO" id="GO:0016042">
    <property type="term" value="P:lipid catabolic process"/>
    <property type="evidence" value="ECO:0007669"/>
    <property type="project" value="UniProtKB-UniRule"/>
</dbReference>
<evidence type="ECO:0000313" key="4">
    <source>
        <dbReference type="EMBL" id="APT90326.1"/>
    </source>
</evidence>
<organism evidence="4 5">
    <name type="scientific">Corynebacterium sphenisci DSM 44792</name>
    <dbReference type="NCBI Taxonomy" id="1437874"/>
    <lineage>
        <taxon>Bacteria</taxon>
        <taxon>Bacillati</taxon>
        <taxon>Actinomycetota</taxon>
        <taxon>Actinomycetes</taxon>
        <taxon>Mycobacteriales</taxon>
        <taxon>Corynebacteriaceae</taxon>
        <taxon>Corynebacterium</taxon>
    </lineage>
</organism>